<dbReference type="EMBL" id="JACIIG010000003">
    <property type="protein sequence ID" value="MBB4567485.1"/>
    <property type="molecule type" value="Genomic_DNA"/>
</dbReference>
<evidence type="ECO:0000313" key="2">
    <source>
        <dbReference type="Proteomes" id="UP000543836"/>
    </source>
</evidence>
<evidence type="ECO:0000313" key="1">
    <source>
        <dbReference type="EMBL" id="MBB4567485.1"/>
    </source>
</evidence>
<dbReference type="RefSeq" id="WP_154668558.1">
    <property type="nucleotide sequence ID" value="NZ_JACIIG010000003.1"/>
</dbReference>
<dbReference type="OrthoDB" id="9787920at2"/>
<organism evidence="1 2">
    <name type="scientific">Rhizobium leucaenae</name>
    <dbReference type="NCBI Taxonomy" id="29450"/>
    <lineage>
        <taxon>Bacteria</taxon>
        <taxon>Pseudomonadati</taxon>
        <taxon>Pseudomonadota</taxon>
        <taxon>Alphaproteobacteria</taxon>
        <taxon>Hyphomicrobiales</taxon>
        <taxon>Rhizobiaceae</taxon>
        <taxon>Rhizobium/Agrobacterium group</taxon>
        <taxon>Rhizobium</taxon>
    </lineage>
</organism>
<reference evidence="1 2" key="1">
    <citation type="submission" date="2020-08" db="EMBL/GenBank/DDBJ databases">
        <title>Genomic Encyclopedia of Type Strains, Phase IV (KMG-V): Genome sequencing to study the core and pangenomes of soil and plant-associated prokaryotes.</title>
        <authorList>
            <person name="Whitman W."/>
        </authorList>
    </citation>
    <scope>NUCLEOTIDE SEQUENCE [LARGE SCALE GENOMIC DNA]</scope>
    <source>
        <strain evidence="1 2">SEMIA 492</strain>
    </source>
</reference>
<sequence length="58" mass="6223">MPSATITILDNPSEEDHQAIVNPLLAFNHAQTGDDRYEQIAIMLNNEAGGAVGGLWAM</sequence>
<comment type="caution">
    <text evidence="1">The sequence shown here is derived from an EMBL/GenBank/DDBJ whole genome shotgun (WGS) entry which is preliminary data.</text>
</comment>
<proteinExistence type="predicted"/>
<protein>
    <submittedName>
        <fullName evidence="1">Uncharacterized protein</fullName>
    </submittedName>
</protein>
<accession>A0A7W6ZS24</accession>
<name>A0A7W6ZS24_9HYPH</name>
<keyword evidence="2" id="KW-1185">Reference proteome</keyword>
<gene>
    <name evidence="1" type="ORF">GGE60_001588</name>
</gene>
<dbReference type="AlphaFoldDB" id="A0A7W6ZS24"/>
<dbReference type="Proteomes" id="UP000543836">
    <property type="component" value="Unassembled WGS sequence"/>
</dbReference>